<evidence type="ECO:0000259" key="7">
    <source>
        <dbReference type="SMART" id="SM01082"/>
    </source>
</evidence>
<organism evidence="8 9">
    <name type="scientific">Neolecta irregularis (strain DAH-3)</name>
    <dbReference type="NCBI Taxonomy" id="1198029"/>
    <lineage>
        <taxon>Eukaryota</taxon>
        <taxon>Fungi</taxon>
        <taxon>Dikarya</taxon>
        <taxon>Ascomycota</taxon>
        <taxon>Taphrinomycotina</taxon>
        <taxon>Neolectales</taxon>
        <taxon>Neolectaceae</taxon>
        <taxon>Neolecta</taxon>
    </lineage>
</organism>
<feature type="region of interest" description="Disordered" evidence="6">
    <location>
        <begin position="1"/>
        <end position="67"/>
    </location>
</feature>
<dbReference type="SMART" id="SM01082">
    <property type="entry name" value="CHZ"/>
    <property type="match status" value="1"/>
</dbReference>
<keyword evidence="4" id="KW-0143">Chaperone</keyword>
<keyword evidence="5" id="KW-0539">Nucleus</keyword>
<accession>A0A1U7LKZ7</accession>
<evidence type="ECO:0000256" key="2">
    <source>
        <dbReference type="ARBA" id="ARBA00004123"/>
    </source>
</evidence>
<dbReference type="EMBL" id="LXFE01001826">
    <property type="protein sequence ID" value="OLL23336.1"/>
    <property type="molecule type" value="Genomic_DNA"/>
</dbReference>
<proteinExistence type="inferred from homology"/>
<dbReference type="InterPro" id="IPR019098">
    <property type="entry name" value="Histone_chaperone_domain_CHZ"/>
</dbReference>
<comment type="function">
    <text evidence="1">Forms a chaperone-bound H2A.Z-H2B complex that acts as a source for SWR1 complex-dependent H2A to H2A.Z histone replacement in chromatin.</text>
</comment>
<dbReference type="AlphaFoldDB" id="A0A1U7LKZ7"/>
<dbReference type="Pfam" id="PF09649">
    <property type="entry name" value="CHZ"/>
    <property type="match status" value="1"/>
</dbReference>
<evidence type="ECO:0000256" key="6">
    <source>
        <dbReference type="SAM" id="MobiDB-lite"/>
    </source>
</evidence>
<dbReference type="Proteomes" id="UP000186594">
    <property type="component" value="Unassembled WGS sequence"/>
</dbReference>
<name>A0A1U7LKZ7_NEOID</name>
<keyword evidence="9" id="KW-1185">Reference proteome</keyword>
<comment type="subcellular location">
    <subcellularLocation>
        <location evidence="2">Nucleus</location>
    </subcellularLocation>
</comment>
<evidence type="ECO:0000313" key="9">
    <source>
        <dbReference type="Proteomes" id="UP000186594"/>
    </source>
</evidence>
<dbReference type="GO" id="GO:0005634">
    <property type="term" value="C:nucleus"/>
    <property type="evidence" value="ECO:0007669"/>
    <property type="project" value="UniProtKB-SubCell"/>
</dbReference>
<feature type="region of interest" description="Disordered" evidence="6">
    <location>
        <begin position="89"/>
        <end position="112"/>
    </location>
</feature>
<evidence type="ECO:0000313" key="8">
    <source>
        <dbReference type="EMBL" id="OLL23336.1"/>
    </source>
</evidence>
<comment type="similarity">
    <text evidence="3">Belongs to the CHZ1 family.</text>
</comment>
<feature type="compositionally biased region" description="Acidic residues" evidence="6">
    <location>
        <begin position="38"/>
        <end position="64"/>
    </location>
</feature>
<protein>
    <recommendedName>
        <fullName evidence="7">Histone chaperone domain-containing protein</fullName>
    </recommendedName>
</protein>
<feature type="compositionally biased region" description="Acidic residues" evidence="6">
    <location>
        <begin position="92"/>
        <end position="101"/>
    </location>
</feature>
<feature type="domain" description="Histone chaperone" evidence="7">
    <location>
        <begin position="56"/>
        <end position="91"/>
    </location>
</feature>
<evidence type="ECO:0000256" key="4">
    <source>
        <dbReference type="ARBA" id="ARBA00023186"/>
    </source>
</evidence>
<comment type="caution">
    <text evidence="8">The sequence shown here is derived from an EMBL/GenBank/DDBJ whole genome shotgun (WGS) entry which is preliminary data.</text>
</comment>
<feature type="compositionally biased region" description="Polar residues" evidence="6">
    <location>
        <begin position="1"/>
        <end position="10"/>
    </location>
</feature>
<reference evidence="8 9" key="1">
    <citation type="submission" date="2016-04" db="EMBL/GenBank/DDBJ databases">
        <title>Evolutionary innovation and constraint leading to complex multicellularity in the Ascomycota.</title>
        <authorList>
            <person name="Cisse O."/>
            <person name="Nguyen A."/>
            <person name="Hewitt D.A."/>
            <person name="Jedd G."/>
            <person name="Stajich J.E."/>
        </authorList>
    </citation>
    <scope>NUCLEOTIDE SEQUENCE [LARGE SCALE GENOMIC DNA]</scope>
    <source>
        <strain evidence="8 9">DAH-3</strain>
    </source>
</reference>
<evidence type="ECO:0000256" key="1">
    <source>
        <dbReference type="ARBA" id="ARBA00002212"/>
    </source>
</evidence>
<evidence type="ECO:0000256" key="5">
    <source>
        <dbReference type="ARBA" id="ARBA00023242"/>
    </source>
</evidence>
<evidence type="ECO:0000256" key="3">
    <source>
        <dbReference type="ARBA" id="ARBA00008057"/>
    </source>
</evidence>
<sequence length="112" mass="12544">MTTETASPERSTLGFAADKGKTPETAPVEEQHTAQDDSSSDEDMGDETVEHVEDEEPEDDDLAEIDTINILTSKTRGRKVDYTKEIEKESVNADEEEDDEEFVAKDDDDMKE</sequence>
<feature type="compositionally biased region" description="Basic and acidic residues" evidence="6">
    <location>
        <begin position="102"/>
        <end position="112"/>
    </location>
</feature>
<gene>
    <name evidence="8" type="ORF">NEOLI_005314</name>
</gene>